<protein>
    <recommendedName>
        <fullName evidence="3">Restriction endonuclease</fullName>
    </recommendedName>
</protein>
<dbReference type="AlphaFoldDB" id="A0A5E7EVY2"/>
<evidence type="ECO:0008006" key="3">
    <source>
        <dbReference type="Google" id="ProtNLM"/>
    </source>
</evidence>
<evidence type="ECO:0000313" key="2">
    <source>
        <dbReference type="Proteomes" id="UP000381093"/>
    </source>
</evidence>
<name>A0A5E7EVY2_PSEFL</name>
<sequence>MPRNVSVEGAVQLILERLDILTSGGTLGAPAPSQIQSIFSSQIDNSGGSVRLASIFLVAYSILEPTWDYRSIPVGIRGQHGDKRLAGSLTERYVTLHKNITAFGENLGWKGNVRLFDLSTDPRFSAYMGQISKLNQSQREVLLNHAIWKISDSRVIPKALPPLPSSYLSYARCLDLCERILAVPSEGHIQQFLVAAFLEVHRKRYGHTVATHHPHASDTFDGTVGDIEEFRDGALVAAYEVTVRNDWKNRLADFGKKARKGNLSKYIIIASNVRNDAHLYPATSLMSFVGNLDFDLAIIDIKDFFCVFCAELRREELAEAFNLAYEHLVDNKLCGRLDFQNAYKAITDSWLESPSGQ</sequence>
<dbReference type="Proteomes" id="UP000381093">
    <property type="component" value="Unassembled WGS sequence"/>
</dbReference>
<dbReference type="EMBL" id="CABVHW010000023">
    <property type="protein sequence ID" value="VVO30824.1"/>
    <property type="molecule type" value="Genomic_DNA"/>
</dbReference>
<reference evidence="1 2" key="1">
    <citation type="submission" date="2019-09" db="EMBL/GenBank/DDBJ databases">
        <authorList>
            <person name="Chandra G."/>
            <person name="Truman W A."/>
        </authorList>
    </citation>
    <scope>NUCLEOTIDE SEQUENCE [LARGE SCALE GENOMIC DNA]</scope>
    <source>
        <strain evidence="1">PS710</strain>
    </source>
</reference>
<gene>
    <name evidence="1" type="ORF">PS710_05009</name>
</gene>
<accession>A0A5E7EVY2</accession>
<organism evidence="1 2">
    <name type="scientific">Pseudomonas fluorescens</name>
    <dbReference type="NCBI Taxonomy" id="294"/>
    <lineage>
        <taxon>Bacteria</taxon>
        <taxon>Pseudomonadati</taxon>
        <taxon>Pseudomonadota</taxon>
        <taxon>Gammaproteobacteria</taxon>
        <taxon>Pseudomonadales</taxon>
        <taxon>Pseudomonadaceae</taxon>
        <taxon>Pseudomonas</taxon>
    </lineage>
</organism>
<proteinExistence type="predicted"/>
<evidence type="ECO:0000313" key="1">
    <source>
        <dbReference type="EMBL" id="VVO30824.1"/>
    </source>
</evidence>